<keyword evidence="3" id="KW-1185">Reference proteome</keyword>
<accession>E5Y6M0</accession>
<dbReference type="EMBL" id="ADCP02000003">
    <property type="protein sequence ID" value="EFV44351.1"/>
    <property type="molecule type" value="Genomic_DNA"/>
</dbReference>
<dbReference type="Gene3D" id="3.10.620.30">
    <property type="match status" value="1"/>
</dbReference>
<evidence type="ECO:0000256" key="1">
    <source>
        <dbReference type="SAM" id="MobiDB-lite"/>
    </source>
</evidence>
<dbReference type="AlphaFoldDB" id="E5Y6M0"/>
<dbReference type="OrthoDB" id="5401788at2"/>
<dbReference type="Proteomes" id="UP000006034">
    <property type="component" value="Unassembled WGS sequence"/>
</dbReference>
<dbReference type="PANTHER" id="PTHR39327:SF1">
    <property type="entry name" value="BLR5470 PROTEIN"/>
    <property type="match status" value="1"/>
</dbReference>
<gene>
    <name evidence="2" type="ORF">HMPREF0179_01833</name>
</gene>
<dbReference type="PANTHER" id="PTHR39327">
    <property type="match status" value="1"/>
</dbReference>
<feature type="region of interest" description="Disordered" evidence="1">
    <location>
        <begin position="53"/>
        <end position="92"/>
    </location>
</feature>
<dbReference type="RefSeq" id="WP_005027457.1">
    <property type="nucleotide sequence ID" value="NZ_KE150240.1"/>
</dbReference>
<sequence length="280" mass="31350">MILWRWLRVLAGLLAVSIFVGLPYPGAFASDDDDEILLKRSSVGSLLSNRNKAEGARVAAPSDPPPAVTPAEPAREPEAQAAPAGKRGEGGPIRLFGTLEMRSKIGKMPKWTSVLEKERKNPGYVANRQFPGQGAWKDIKAKLSDMSPLEQVKAVNVLINRWPYRTDMDVWGVMDYWETPVEFFQKSGDCEDFAIAKYFALRDLGFPASQMRIVVLKDTLRNLDHAVTAVYLDGDAWILDNLSNAVLSHKRLSHYRPQFSVNEEYRWAHLTPSAPKKTGR</sequence>
<evidence type="ECO:0000313" key="3">
    <source>
        <dbReference type="Proteomes" id="UP000006034"/>
    </source>
</evidence>
<dbReference type="GeneID" id="78087509"/>
<protein>
    <recommendedName>
        <fullName evidence="4">Transglutaminase</fullName>
    </recommendedName>
</protein>
<reference evidence="2 3" key="1">
    <citation type="submission" date="2010-10" db="EMBL/GenBank/DDBJ databases">
        <authorList>
            <consortium name="The Broad Institute Genome Sequencing Platform"/>
            <person name="Ward D."/>
            <person name="Earl A."/>
            <person name="Feldgarden M."/>
            <person name="Young S.K."/>
            <person name="Gargeya S."/>
            <person name="Zeng Q."/>
            <person name="Alvarado L."/>
            <person name="Berlin A."/>
            <person name="Bochicchio J."/>
            <person name="Chapman S.B."/>
            <person name="Chen Z."/>
            <person name="Freedman E."/>
            <person name="Gellesch M."/>
            <person name="Goldberg J."/>
            <person name="Griggs A."/>
            <person name="Gujja S."/>
            <person name="Heilman E."/>
            <person name="Heiman D."/>
            <person name="Howarth C."/>
            <person name="Mehta T."/>
            <person name="Neiman D."/>
            <person name="Pearson M."/>
            <person name="Roberts A."/>
            <person name="Saif S."/>
            <person name="Shea T."/>
            <person name="Shenoy N."/>
            <person name="Sisk P."/>
            <person name="Stolte C."/>
            <person name="Sykes S."/>
            <person name="White J."/>
            <person name="Yandava C."/>
            <person name="Allen-Vercoe E."/>
            <person name="Sibley C."/>
            <person name="Ambrose C.E."/>
            <person name="Strauss J."/>
            <person name="Daigneault M."/>
            <person name="Haas B."/>
            <person name="Nusbaum C."/>
            <person name="Birren B."/>
        </authorList>
    </citation>
    <scope>NUCLEOTIDE SEQUENCE [LARGE SCALE GENOMIC DNA]</scope>
    <source>
        <strain evidence="2 3">3_1_6</strain>
    </source>
</reference>
<dbReference type="STRING" id="563192.HMPREF0179_01833"/>
<dbReference type="HOGENOM" id="CLU_086582_0_0_7"/>
<comment type="caution">
    <text evidence="2">The sequence shown here is derived from an EMBL/GenBank/DDBJ whole genome shotgun (WGS) entry which is preliminary data.</text>
</comment>
<dbReference type="InterPro" id="IPR010319">
    <property type="entry name" value="Transglutaminase-like_Cys_pept"/>
</dbReference>
<proteinExistence type="predicted"/>
<evidence type="ECO:0000313" key="2">
    <source>
        <dbReference type="EMBL" id="EFV44351.1"/>
    </source>
</evidence>
<dbReference type="Pfam" id="PF06035">
    <property type="entry name" value="Peptidase_C93"/>
    <property type="match status" value="1"/>
</dbReference>
<reference evidence="2 3" key="2">
    <citation type="submission" date="2013-04" db="EMBL/GenBank/DDBJ databases">
        <title>The Genome Sequence of Bilophila wadsworthia 3_1_6.</title>
        <authorList>
            <consortium name="The Broad Institute Genomics Platform"/>
            <person name="Earl A."/>
            <person name="Ward D."/>
            <person name="Feldgarden M."/>
            <person name="Gevers D."/>
            <person name="Sibley C."/>
            <person name="Strauss J."/>
            <person name="Allen-Vercoe E."/>
            <person name="Walker B."/>
            <person name="Young S."/>
            <person name="Zeng Q."/>
            <person name="Gargeya S."/>
            <person name="Fitzgerald M."/>
            <person name="Haas B."/>
            <person name="Abouelleil A."/>
            <person name="Allen A.W."/>
            <person name="Alvarado L."/>
            <person name="Arachchi H.M."/>
            <person name="Berlin A.M."/>
            <person name="Chapman S.B."/>
            <person name="Gainer-Dewar J."/>
            <person name="Goldberg J."/>
            <person name="Griggs A."/>
            <person name="Gujja S."/>
            <person name="Hansen M."/>
            <person name="Howarth C."/>
            <person name="Imamovic A."/>
            <person name="Ireland A."/>
            <person name="Larimer J."/>
            <person name="McCowan C."/>
            <person name="Murphy C."/>
            <person name="Pearson M."/>
            <person name="Poon T.W."/>
            <person name="Priest M."/>
            <person name="Roberts A."/>
            <person name="Saif S."/>
            <person name="Shea T."/>
            <person name="Sisk P."/>
            <person name="Sykes S."/>
            <person name="Wortman J."/>
            <person name="Nusbaum C."/>
            <person name="Birren B."/>
        </authorList>
    </citation>
    <scope>NUCLEOTIDE SEQUENCE [LARGE SCALE GENOMIC DNA]</scope>
    <source>
        <strain evidence="2 3">3_1_6</strain>
    </source>
</reference>
<dbReference type="InterPro" id="IPR038765">
    <property type="entry name" value="Papain-like_cys_pep_sf"/>
</dbReference>
<dbReference type="MEROPS" id="M67.A11"/>
<name>E5Y6M0_BILW3</name>
<dbReference type="eggNOG" id="COG3672">
    <property type="taxonomic scope" value="Bacteria"/>
</dbReference>
<dbReference type="SUPFAM" id="SSF54001">
    <property type="entry name" value="Cysteine proteinases"/>
    <property type="match status" value="1"/>
</dbReference>
<evidence type="ECO:0008006" key="4">
    <source>
        <dbReference type="Google" id="ProtNLM"/>
    </source>
</evidence>
<organism evidence="2 3">
    <name type="scientific">Bilophila wadsworthia (strain 3_1_6)</name>
    <dbReference type="NCBI Taxonomy" id="563192"/>
    <lineage>
        <taxon>Bacteria</taxon>
        <taxon>Pseudomonadati</taxon>
        <taxon>Thermodesulfobacteriota</taxon>
        <taxon>Desulfovibrionia</taxon>
        <taxon>Desulfovibrionales</taxon>
        <taxon>Desulfovibrionaceae</taxon>
        <taxon>Bilophila</taxon>
    </lineage>
</organism>